<keyword evidence="11" id="KW-1185">Reference proteome</keyword>
<evidence type="ECO:0000313" key="10">
    <source>
        <dbReference type="EMBL" id="ERT68633.1"/>
    </source>
</evidence>
<comment type="catalytic activity">
    <reaction evidence="1">
        <text>acetyl-CoA + phosphate = acetyl phosphate + CoA</text>
        <dbReference type="Rhea" id="RHEA:19521"/>
        <dbReference type="ChEBI" id="CHEBI:22191"/>
        <dbReference type="ChEBI" id="CHEBI:43474"/>
        <dbReference type="ChEBI" id="CHEBI:57287"/>
        <dbReference type="ChEBI" id="CHEBI:57288"/>
        <dbReference type="EC" id="2.3.1.8"/>
    </reaction>
</comment>
<dbReference type="STRING" id="1319815.HMPREF0202_01441"/>
<reference evidence="10 11" key="1">
    <citation type="submission" date="2013-08" db="EMBL/GenBank/DDBJ databases">
        <authorList>
            <person name="Weinstock G."/>
            <person name="Sodergren E."/>
            <person name="Wylie T."/>
            <person name="Fulton L."/>
            <person name="Fulton R."/>
            <person name="Fronick C."/>
            <person name="O'Laughlin M."/>
            <person name="Godfrey J."/>
            <person name="Miner T."/>
            <person name="Herter B."/>
            <person name="Appelbaum E."/>
            <person name="Cordes M."/>
            <person name="Lek S."/>
            <person name="Wollam A."/>
            <person name="Pepin K.H."/>
            <person name="Palsikar V.B."/>
            <person name="Mitreva M."/>
            <person name="Wilson R.K."/>
        </authorList>
    </citation>
    <scope>NUCLEOTIDE SEQUENCE [LARGE SCALE GENOMIC DNA]</scope>
    <source>
        <strain evidence="10 11">ATCC BAA-474</strain>
    </source>
</reference>
<proteinExistence type="inferred from homology"/>
<evidence type="ECO:0000313" key="11">
    <source>
        <dbReference type="Proteomes" id="UP000017081"/>
    </source>
</evidence>
<comment type="caution">
    <text evidence="10">The sequence shown here is derived from an EMBL/GenBank/DDBJ whole genome shotgun (WGS) entry which is preliminary data.</text>
</comment>
<evidence type="ECO:0000256" key="7">
    <source>
        <dbReference type="ARBA" id="ARBA00023315"/>
    </source>
</evidence>
<evidence type="ECO:0000256" key="6">
    <source>
        <dbReference type="ARBA" id="ARBA00022679"/>
    </source>
</evidence>
<dbReference type="AlphaFoldDB" id="U7VD02"/>
<dbReference type="NCBIfam" id="NF007233">
    <property type="entry name" value="PRK09653.1"/>
    <property type="match status" value="1"/>
</dbReference>
<gene>
    <name evidence="10" type="ORF">HMPREF0202_01441</name>
</gene>
<dbReference type="InterPro" id="IPR050500">
    <property type="entry name" value="Phos_Acetyltrans/Butyryltrans"/>
</dbReference>
<dbReference type="PIRSF" id="PIRSF000428">
    <property type="entry name" value="P_Ac_trans"/>
    <property type="match status" value="1"/>
</dbReference>
<evidence type="ECO:0000256" key="3">
    <source>
        <dbReference type="ARBA" id="ARBA00005656"/>
    </source>
</evidence>
<evidence type="ECO:0000256" key="2">
    <source>
        <dbReference type="ARBA" id="ARBA00004989"/>
    </source>
</evidence>
<accession>U7VD02</accession>
<dbReference type="Gene3D" id="3.40.50.10950">
    <property type="match status" value="1"/>
</dbReference>
<dbReference type="InterPro" id="IPR012147">
    <property type="entry name" value="P_Ac_Bu_trans"/>
</dbReference>
<dbReference type="InterPro" id="IPR042112">
    <property type="entry name" value="P_AcTrfase_dom2"/>
</dbReference>
<dbReference type="EC" id="2.3.1.8" evidence="4"/>
<feature type="domain" description="Phosphate acetyl/butaryl transferase" evidence="9">
    <location>
        <begin position="16"/>
        <end position="339"/>
    </location>
</feature>
<dbReference type="InterPro" id="IPR002505">
    <property type="entry name" value="PTA_PTB"/>
</dbReference>
<dbReference type="GO" id="GO:0008959">
    <property type="term" value="F:phosphate acetyltransferase activity"/>
    <property type="evidence" value="ECO:0007669"/>
    <property type="project" value="UniProtKB-EC"/>
</dbReference>
<protein>
    <recommendedName>
        <fullName evidence="5">Phosphate acetyltransferase</fullName>
        <ecNumber evidence="4">2.3.1.8</ecNumber>
    </recommendedName>
    <alternativeName>
        <fullName evidence="8">Phosphotransacetylase</fullName>
    </alternativeName>
</protein>
<evidence type="ECO:0000256" key="8">
    <source>
        <dbReference type="ARBA" id="ARBA00031108"/>
    </source>
</evidence>
<dbReference type="eggNOG" id="COG0280">
    <property type="taxonomic scope" value="Bacteria"/>
</dbReference>
<comment type="pathway">
    <text evidence="2">Metabolic intermediate biosynthesis; acetyl-CoA biosynthesis; acetyl-CoA from acetate: step 2/2.</text>
</comment>
<sequence>MCNLFNKNQGGLKVSIIVQIKEKAKTLGNKIVLPEATDERVIRAAAGVVEEKLGTPVLVGNVETIKTFAANLGVSLDGVEIIDPKTTDKLASYVEKLCELRAKKGMTPEEAERLLTTDVNFFGAMMVKMGDVAGMVSGSDSPTANVLRAGLQVVGTKPGVKTVSSVFLMELKHNVETYGEILVFGDCAVIPEPTSEQLADIASEAAITAATVAGLDPKVALMSFSTKGSAKHDSVDVVKRAGEILRERNADFAFEEELQADAALVASVGVKKAPNSKVAGKANVLIFPNLAAGNIGYKLVQRLANAEAYGPLIQGLAAPINDLSRGCSVKDIVDLAAITSVQAGK</sequence>
<dbReference type="HOGENOM" id="CLU_019723_0_1_0"/>
<dbReference type="Proteomes" id="UP000017081">
    <property type="component" value="Unassembled WGS sequence"/>
</dbReference>
<dbReference type="Pfam" id="PF01515">
    <property type="entry name" value="PTA_PTB"/>
    <property type="match status" value="1"/>
</dbReference>
<keyword evidence="6" id="KW-0808">Transferase</keyword>
<keyword evidence="7" id="KW-0012">Acyltransferase</keyword>
<dbReference type="SUPFAM" id="SSF53659">
    <property type="entry name" value="Isocitrate/Isopropylmalate dehydrogenase-like"/>
    <property type="match status" value="1"/>
</dbReference>
<dbReference type="InterPro" id="IPR004614">
    <property type="entry name" value="P_AcTrfase"/>
</dbReference>
<dbReference type="EMBL" id="AXZF01000054">
    <property type="protein sequence ID" value="ERT68633.1"/>
    <property type="molecule type" value="Genomic_DNA"/>
</dbReference>
<dbReference type="Gene3D" id="3.40.50.10750">
    <property type="entry name" value="Isocitrate/Isopropylmalate dehydrogenase-like"/>
    <property type="match status" value="1"/>
</dbReference>
<evidence type="ECO:0000256" key="5">
    <source>
        <dbReference type="ARBA" id="ARBA00021528"/>
    </source>
</evidence>
<comment type="similarity">
    <text evidence="3">Belongs to the phosphate acetyltransferase and butyryltransferase family.</text>
</comment>
<dbReference type="InterPro" id="IPR042113">
    <property type="entry name" value="P_AcTrfase_dom1"/>
</dbReference>
<dbReference type="PANTHER" id="PTHR43356">
    <property type="entry name" value="PHOSPHATE ACETYLTRANSFERASE"/>
    <property type="match status" value="1"/>
</dbReference>
<dbReference type="NCBIfam" id="TIGR00651">
    <property type="entry name" value="pta"/>
    <property type="match status" value="1"/>
</dbReference>
<evidence type="ECO:0000259" key="9">
    <source>
        <dbReference type="Pfam" id="PF01515"/>
    </source>
</evidence>
<organism evidence="10 11">
    <name type="scientific">Cetobacterium somerae ATCC BAA-474</name>
    <dbReference type="NCBI Taxonomy" id="1319815"/>
    <lineage>
        <taxon>Bacteria</taxon>
        <taxon>Fusobacteriati</taxon>
        <taxon>Fusobacteriota</taxon>
        <taxon>Fusobacteriia</taxon>
        <taxon>Fusobacteriales</taxon>
        <taxon>Fusobacteriaceae</taxon>
        <taxon>Cetobacterium</taxon>
    </lineage>
</organism>
<name>U7VD02_9FUSO</name>
<dbReference type="PATRIC" id="fig|1319815.3.peg.1387"/>
<evidence type="ECO:0000256" key="4">
    <source>
        <dbReference type="ARBA" id="ARBA00012707"/>
    </source>
</evidence>
<dbReference type="PANTHER" id="PTHR43356:SF3">
    <property type="entry name" value="PHOSPHATE ACETYLTRANSFERASE"/>
    <property type="match status" value="1"/>
</dbReference>
<evidence type="ECO:0000256" key="1">
    <source>
        <dbReference type="ARBA" id="ARBA00000705"/>
    </source>
</evidence>